<evidence type="ECO:0000256" key="1">
    <source>
        <dbReference type="SAM" id="Coils"/>
    </source>
</evidence>
<reference evidence="3" key="1">
    <citation type="journal article" date="2019" name="Sci. Rep.">
        <title>Draft genome of Tanacetum cinerariifolium, the natural source of mosquito coil.</title>
        <authorList>
            <person name="Yamashiro T."/>
            <person name="Shiraishi A."/>
            <person name="Satake H."/>
            <person name="Nakayama K."/>
        </authorList>
    </citation>
    <scope>NUCLEOTIDE SEQUENCE</scope>
</reference>
<organism evidence="3">
    <name type="scientific">Tanacetum cinerariifolium</name>
    <name type="common">Dalmatian daisy</name>
    <name type="synonym">Chrysanthemum cinerariifolium</name>
    <dbReference type="NCBI Taxonomy" id="118510"/>
    <lineage>
        <taxon>Eukaryota</taxon>
        <taxon>Viridiplantae</taxon>
        <taxon>Streptophyta</taxon>
        <taxon>Embryophyta</taxon>
        <taxon>Tracheophyta</taxon>
        <taxon>Spermatophyta</taxon>
        <taxon>Magnoliopsida</taxon>
        <taxon>eudicotyledons</taxon>
        <taxon>Gunneridae</taxon>
        <taxon>Pentapetalae</taxon>
        <taxon>asterids</taxon>
        <taxon>campanulids</taxon>
        <taxon>Asterales</taxon>
        <taxon>Asteraceae</taxon>
        <taxon>Asteroideae</taxon>
        <taxon>Anthemideae</taxon>
        <taxon>Anthemidinae</taxon>
        <taxon>Tanacetum</taxon>
    </lineage>
</organism>
<name>A0A6L2KH80_TANCI</name>
<evidence type="ECO:0000256" key="2">
    <source>
        <dbReference type="SAM" id="MobiDB-lite"/>
    </source>
</evidence>
<evidence type="ECO:0008006" key="4">
    <source>
        <dbReference type="Google" id="ProtNLM"/>
    </source>
</evidence>
<protein>
    <recommendedName>
        <fullName evidence="4">Transposase (Putative), gypsy type</fullName>
    </recommendedName>
</protein>
<keyword evidence="1" id="KW-0175">Coiled coil</keyword>
<accession>A0A6L2KH80</accession>
<gene>
    <name evidence="3" type="ORF">Tci_020819</name>
</gene>
<sequence>MVKDTIQLEDAVSTISQEYLLEFTSEYGIPESLHPEFPGPEEPIVEFSEGKVGVYTKFFEFVNFHIDLFSLISAPNPVKVKTGTRPHAAHKVPLLTAIANRVIDIEDTVRASESSGMPSTLEKLPLDFANEDPPQMITESGGAEGQVHDELAHGNLSVEDASQRGKEDTEANALPKVLKKDHAPFRPAQGTLGGESLGPVGLDTGSTVFMTATHDAPTSVVMGSQLMLRFEQEVRLLKKATAKIARRDWKIQAREEENKRLDQEIKSLRAMEAESNGLHNQTKNLKTLLAAEVDMKKAAKARNAKLAKELESLRVQFEKIKVAFEEFKRYEDDKVEQRCAEMDARLDKLRVDFDEELYPHMLTAIAWHRWFIGHNLRLAVMKCAESSELRQSFIDVVSIELSKGMSEGLKHGIEHGRASRDLADIKAYDPEADSKYVKALYDLKDLKEDYPQWIRELHPSSSQLKILVYPEVRDPKDPWSFKEEILLEDAIAANISRAEKNKKCRVVCHTYGIGSAHHARSDDVPVSVPIVAPQGLPSCWLMLLRK</sequence>
<evidence type="ECO:0000313" key="3">
    <source>
        <dbReference type="EMBL" id="GEU48841.1"/>
    </source>
</evidence>
<comment type="caution">
    <text evidence="3">The sequence shown here is derived from an EMBL/GenBank/DDBJ whole genome shotgun (WGS) entry which is preliminary data.</text>
</comment>
<proteinExistence type="predicted"/>
<dbReference type="EMBL" id="BKCJ010002479">
    <property type="protein sequence ID" value="GEU48841.1"/>
    <property type="molecule type" value="Genomic_DNA"/>
</dbReference>
<feature type="coiled-coil region" evidence="1">
    <location>
        <begin position="251"/>
        <end position="323"/>
    </location>
</feature>
<feature type="region of interest" description="Disordered" evidence="2">
    <location>
        <begin position="160"/>
        <end position="199"/>
    </location>
</feature>
<dbReference type="AlphaFoldDB" id="A0A6L2KH80"/>